<protein>
    <submittedName>
        <fullName evidence="4">Glycosyltransferase involved in cell wall bisynthesis</fullName>
    </submittedName>
</protein>
<evidence type="ECO:0000313" key="5">
    <source>
        <dbReference type="Proteomes" id="UP000199258"/>
    </source>
</evidence>
<dbReference type="InterPro" id="IPR050194">
    <property type="entry name" value="Glycosyltransferase_grp1"/>
</dbReference>
<evidence type="ECO:0000259" key="3">
    <source>
        <dbReference type="Pfam" id="PF00534"/>
    </source>
</evidence>
<keyword evidence="5" id="KW-1185">Reference proteome</keyword>
<dbReference type="InterPro" id="IPR001296">
    <property type="entry name" value="Glyco_trans_1"/>
</dbReference>
<dbReference type="AlphaFoldDB" id="A0A1G8FGE3"/>
<dbReference type="Proteomes" id="UP000199258">
    <property type="component" value="Unassembled WGS sequence"/>
</dbReference>
<feature type="domain" description="Glycosyl transferase family 1" evidence="3">
    <location>
        <begin position="220"/>
        <end position="385"/>
    </location>
</feature>
<feature type="region of interest" description="Disordered" evidence="2">
    <location>
        <begin position="411"/>
        <end position="431"/>
    </location>
</feature>
<dbReference type="OrthoDB" id="506201at2"/>
<organism evidence="4 5">
    <name type="scientific">Arthrobacter subterraneus</name>
    <dbReference type="NCBI Taxonomy" id="335973"/>
    <lineage>
        <taxon>Bacteria</taxon>
        <taxon>Bacillati</taxon>
        <taxon>Actinomycetota</taxon>
        <taxon>Actinomycetes</taxon>
        <taxon>Micrococcales</taxon>
        <taxon>Micrococcaceae</taxon>
        <taxon>Arthrobacter</taxon>
    </lineage>
</organism>
<dbReference type="Pfam" id="PF00534">
    <property type="entry name" value="Glycos_transf_1"/>
    <property type="match status" value="1"/>
</dbReference>
<reference evidence="4 5" key="1">
    <citation type="submission" date="2016-10" db="EMBL/GenBank/DDBJ databases">
        <authorList>
            <person name="de Groot N.N."/>
        </authorList>
    </citation>
    <scope>NUCLEOTIDE SEQUENCE [LARGE SCALE GENOMIC DNA]</scope>
    <source>
        <strain evidence="4 5">NP_1H</strain>
    </source>
</reference>
<dbReference type="PANTHER" id="PTHR45947">
    <property type="entry name" value="SULFOQUINOVOSYL TRANSFERASE SQD2"/>
    <property type="match status" value="1"/>
</dbReference>
<dbReference type="PANTHER" id="PTHR45947:SF14">
    <property type="entry name" value="SLL1723 PROTEIN"/>
    <property type="match status" value="1"/>
</dbReference>
<sequence>MQLSETGRIGYVLKIYPRFSETFIVTEILAREAAGEDLEIFSLRPPVDPRFHPELARVQAPVTYVTRPQKLSEGWPIIAAAQGIVPNFAERFSLLLPDLAGCDASEVHQGIELATRVVERGITHLHAHFGSIAARTARITSALTGVPFSFTAHAKDIFHELVDHGELIRLMQDAHHTVTVSDFNLRYLSALAPAASGRLHRVYNGLELDRFPFQEPAGVHTPFRIAAVGRLVEKKGFPVLIDAVAGLVRSGLRVDLRIAGGGELADALAARIELLGLAGSVQLLGPRTQSEVIDLLRWADVFAAPCIVGADGNADGLPTVLLEAMAMGLVCIGSDVTGIPEVLGRTDGACTGILVRAGNVEDLIGALQTVASDSFDRVSVARAARALIERSFDSRTQSGRLRQLCLDPAPDSPAAAGVGNPAASEFEEVIR</sequence>
<accession>A0A1G8FGE3</accession>
<dbReference type="RefSeq" id="WP_090584913.1">
    <property type="nucleotide sequence ID" value="NZ_FNDT01000003.1"/>
</dbReference>
<dbReference type="CDD" id="cd03801">
    <property type="entry name" value="GT4_PimA-like"/>
    <property type="match status" value="1"/>
</dbReference>
<dbReference type="STRING" id="335973.SAMN04488693_10352"/>
<name>A0A1G8FGE3_9MICC</name>
<evidence type="ECO:0000256" key="2">
    <source>
        <dbReference type="SAM" id="MobiDB-lite"/>
    </source>
</evidence>
<dbReference type="SUPFAM" id="SSF53756">
    <property type="entry name" value="UDP-Glycosyltransferase/glycogen phosphorylase"/>
    <property type="match status" value="1"/>
</dbReference>
<gene>
    <name evidence="4" type="ORF">SAMN04488693_10352</name>
</gene>
<dbReference type="EMBL" id="FNDT01000003">
    <property type="protein sequence ID" value="SDH81223.1"/>
    <property type="molecule type" value="Genomic_DNA"/>
</dbReference>
<evidence type="ECO:0000313" key="4">
    <source>
        <dbReference type="EMBL" id="SDH81223.1"/>
    </source>
</evidence>
<dbReference type="GO" id="GO:0016757">
    <property type="term" value="F:glycosyltransferase activity"/>
    <property type="evidence" value="ECO:0007669"/>
    <property type="project" value="InterPro"/>
</dbReference>
<keyword evidence="1 4" id="KW-0808">Transferase</keyword>
<proteinExistence type="predicted"/>
<dbReference type="Gene3D" id="3.40.50.2000">
    <property type="entry name" value="Glycogen Phosphorylase B"/>
    <property type="match status" value="2"/>
</dbReference>
<evidence type="ECO:0000256" key="1">
    <source>
        <dbReference type="ARBA" id="ARBA00022679"/>
    </source>
</evidence>